<feature type="region of interest" description="Disordered" evidence="2">
    <location>
        <begin position="455"/>
        <end position="526"/>
    </location>
</feature>
<keyword evidence="1" id="KW-0245">EGF-like domain</keyword>
<accession>A0A0F4YFY4</accession>
<feature type="compositionally biased region" description="Low complexity" evidence="2">
    <location>
        <begin position="777"/>
        <end position="806"/>
    </location>
</feature>
<keyword evidence="6" id="KW-1185">Reference proteome</keyword>
<feature type="compositionally biased region" description="Acidic residues" evidence="2">
    <location>
        <begin position="238"/>
        <end position="256"/>
    </location>
</feature>
<evidence type="ECO:0000313" key="6">
    <source>
        <dbReference type="Proteomes" id="UP000053958"/>
    </source>
</evidence>
<dbReference type="PROSITE" id="PS01186">
    <property type="entry name" value="EGF_2"/>
    <property type="match status" value="1"/>
</dbReference>
<feature type="compositionally biased region" description="Basic and acidic residues" evidence="2">
    <location>
        <begin position="502"/>
        <end position="515"/>
    </location>
</feature>
<gene>
    <name evidence="5" type="ORF">T310_9266</name>
</gene>
<dbReference type="AlphaFoldDB" id="A0A0F4YFY4"/>
<dbReference type="PANTHER" id="PTHR17178:SF0">
    <property type="entry name" value="SERGLYCIN"/>
    <property type="match status" value="1"/>
</dbReference>
<feature type="region of interest" description="Disordered" evidence="2">
    <location>
        <begin position="1"/>
        <end position="405"/>
    </location>
</feature>
<keyword evidence="3" id="KW-0472">Membrane</keyword>
<sequence length="896" mass="93435">MSQNRQVPPGFGGGPGRREEAAAAGGSVRRARELLEAGVRRELPAQSPYGNNAQSPGSIGLQPRGKPPTGSNNTVPMAQQGKPAPSNSSTPRGPPPLRPRRPGDAPSPLQNEPAVPTQARQPLPTSDERDSYVSPTAMVGKDYRSEALTDISENIPAPPVATNQAPTAPPRRNANLAPPPSSRRGPSSYYSRGPGPFVSPIAEESSDNSPKKDSYASSAVIPLSWGSGPPESDVLGNYDDETTPDSDSDSGSDSDDDSRRSDASNDDQEPTLVRQASLGKRGKPALRTINNKSQPEQSNHRVTEETGLALTENQGSAGATRRDSGDGGLRYPSTVDLDSRASTISSNSSDSSGFYLEKPPVVSGNSPPKAPEQVDRNVSGTERNVGGLATPAPGMSDKVPESRRPPRLNVDAVREAETRGSLTSLTDLIKRATMLASNLERGRTASRLGFLDMLNGGRESNVRSPGKDRGSGSISDILASFPPPRNDTPNTEKTFWPYGPPEKSKARDLQSREATTRSQTSTPSNARRRCCGMPLPAFIFLSIVALLLVAAAVILPVVLVVIPRHNHTVSANSSNVTDTNQCQQSLPCMNGGVSVMNNNNTCACVCVNGFSGRQCTISDDASCTTTEVGDGSSVDRNATVGSALPRLFSESQFSFNIPLNEAEILSLFSANNVSCTTQNALVSFNGLSEKRRRGLSSDSDSSDSTSVEDAGSEQAQTTSAPTAAVFLGARDDGNPVATSNGILFEPTATSTPSPSSSASSATVTALMLMGGPMQTGTTSSASSSQSTTSSASSSSSSPSSSSSSSSLTTRVLDFARIAVLFIFQQTDDLLAATTAQSNIASFLTDMPQSNSTDMNMSMNPAGSGANTPTDFVLNFANFTITLANGTVVGGGRGSTG</sequence>
<evidence type="ECO:0000256" key="3">
    <source>
        <dbReference type="SAM" id="Phobius"/>
    </source>
</evidence>
<dbReference type="InterPro" id="IPR000742">
    <property type="entry name" value="EGF"/>
</dbReference>
<protein>
    <recommendedName>
        <fullName evidence="4">EGF-like domain-containing protein</fullName>
    </recommendedName>
</protein>
<proteinExistence type="predicted"/>
<feature type="compositionally biased region" description="Polar residues" evidence="2">
    <location>
        <begin position="516"/>
        <end position="525"/>
    </location>
</feature>
<dbReference type="PROSITE" id="PS50026">
    <property type="entry name" value="EGF_3"/>
    <property type="match status" value="1"/>
</dbReference>
<reference evidence="5 6" key="1">
    <citation type="submission" date="2015-04" db="EMBL/GenBank/DDBJ databases">
        <authorList>
            <person name="Heijne W.H."/>
            <person name="Fedorova N.D."/>
            <person name="Nierman W.C."/>
            <person name="Vollebregt A.W."/>
            <person name="Zhao Z."/>
            <person name="Wu L."/>
            <person name="Kumar M."/>
            <person name="Stam H."/>
            <person name="van den Berg M.A."/>
            <person name="Pel H.J."/>
        </authorList>
    </citation>
    <scope>NUCLEOTIDE SEQUENCE [LARGE SCALE GENOMIC DNA]</scope>
    <source>
        <strain evidence="5 6">CBS 393.64</strain>
    </source>
</reference>
<feature type="transmembrane region" description="Helical" evidence="3">
    <location>
        <begin position="537"/>
        <end position="562"/>
    </location>
</feature>
<feature type="compositionally biased region" description="Polar residues" evidence="2">
    <location>
        <begin position="288"/>
        <end position="297"/>
    </location>
</feature>
<keyword evidence="3" id="KW-1133">Transmembrane helix</keyword>
<organism evidence="5 6">
    <name type="scientific">Rasamsonia emersonii (strain ATCC 16479 / CBS 393.64 / IMI 116815)</name>
    <dbReference type="NCBI Taxonomy" id="1408163"/>
    <lineage>
        <taxon>Eukaryota</taxon>
        <taxon>Fungi</taxon>
        <taxon>Dikarya</taxon>
        <taxon>Ascomycota</taxon>
        <taxon>Pezizomycotina</taxon>
        <taxon>Eurotiomycetes</taxon>
        <taxon>Eurotiomycetidae</taxon>
        <taxon>Eurotiales</taxon>
        <taxon>Trichocomaceae</taxon>
        <taxon>Rasamsonia</taxon>
    </lineage>
</organism>
<feature type="region of interest" description="Disordered" evidence="2">
    <location>
        <begin position="689"/>
        <end position="719"/>
    </location>
</feature>
<keyword evidence="3" id="KW-0812">Transmembrane</keyword>
<keyword evidence="1" id="KW-1015">Disulfide bond</keyword>
<evidence type="ECO:0000256" key="1">
    <source>
        <dbReference type="PROSITE-ProRule" id="PRU00076"/>
    </source>
</evidence>
<dbReference type="OrthoDB" id="283575at2759"/>
<evidence type="ECO:0000313" key="5">
    <source>
        <dbReference type="EMBL" id="KKA17089.1"/>
    </source>
</evidence>
<feature type="compositionally biased region" description="Low complexity" evidence="2">
    <location>
        <begin position="170"/>
        <end position="196"/>
    </location>
</feature>
<feature type="region of interest" description="Disordered" evidence="2">
    <location>
        <begin position="737"/>
        <end position="806"/>
    </location>
</feature>
<dbReference type="GeneID" id="25321206"/>
<feature type="compositionally biased region" description="Low complexity" evidence="2">
    <location>
        <begin position="340"/>
        <end position="352"/>
    </location>
</feature>
<feature type="compositionally biased region" description="Low complexity" evidence="2">
    <location>
        <begin position="746"/>
        <end position="762"/>
    </location>
</feature>
<feature type="domain" description="EGF-like" evidence="4">
    <location>
        <begin position="578"/>
        <end position="616"/>
    </location>
</feature>
<dbReference type="Proteomes" id="UP000053958">
    <property type="component" value="Unassembled WGS sequence"/>
</dbReference>
<evidence type="ECO:0000256" key="2">
    <source>
        <dbReference type="SAM" id="MobiDB-lite"/>
    </source>
</evidence>
<feature type="compositionally biased region" description="Polar residues" evidence="2">
    <location>
        <begin position="48"/>
        <end position="57"/>
    </location>
</feature>
<dbReference type="EMBL" id="LASV01000713">
    <property type="protein sequence ID" value="KKA17089.1"/>
    <property type="molecule type" value="Genomic_DNA"/>
</dbReference>
<dbReference type="PANTHER" id="PTHR17178">
    <property type="entry name" value="SECRETORY GRANULE PROTEOGLYCAN CORE PROTEIN"/>
    <property type="match status" value="1"/>
</dbReference>
<evidence type="ECO:0000259" key="4">
    <source>
        <dbReference type="PROSITE" id="PS50026"/>
    </source>
</evidence>
<dbReference type="PROSITE" id="PS00022">
    <property type="entry name" value="EGF_1"/>
    <property type="match status" value="1"/>
</dbReference>
<comment type="caution">
    <text evidence="5">The sequence shown here is derived from an EMBL/GenBank/DDBJ whole genome shotgun (WGS) entry which is preliminary data.</text>
</comment>
<feature type="compositionally biased region" description="Basic and acidic residues" evidence="2">
    <location>
        <begin position="30"/>
        <end position="43"/>
    </location>
</feature>
<dbReference type="RefSeq" id="XP_013323701.1">
    <property type="nucleotide sequence ID" value="XM_013468247.1"/>
</dbReference>
<dbReference type="STRING" id="1408163.A0A0F4YFY4"/>
<comment type="caution">
    <text evidence="1">Lacks conserved residue(s) required for the propagation of feature annotation.</text>
</comment>
<feature type="compositionally biased region" description="Low complexity" evidence="2">
    <location>
        <begin position="696"/>
        <end position="705"/>
    </location>
</feature>
<name>A0A0F4YFY4_RASE3</name>
<dbReference type="Gene3D" id="2.10.25.10">
    <property type="entry name" value="Laminin"/>
    <property type="match status" value="1"/>
</dbReference>
<feature type="disulfide bond" evidence="1">
    <location>
        <begin position="606"/>
        <end position="615"/>
    </location>
</feature>